<dbReference type="OrthoDB" id="449487at2759"/>
<feature type="compositionally biased region" description="Polar residues" evidence="2">
    <location>
        <begin position="51"/>
        <end position="83"/>
    </location>
</feature>
<sequence>MQSLRPKIVTSLFSRSSNIVSAQRCTICKSISSVHQQTRRVATTRRHTTVMSQNTSAAQSGLQPAESQHLSSPGTSIAQKAGNNRAASSSCASVAPQEPIIHDIFESKTSTWQYVVADPKTLAAVIIDPVLDYDPATHILSTNTADALLGLICEKGYKIERILETHAHADHITAASYLQDRLERERGHRPLIGIGKRIVNVQELFSQRYGVPADEFKGVFDVLFDDNDTFDLGELKVTVMHLPGHTPDHLGYKIGDNVFCGDSVFHTDIGTARCDFPGGSANNLFYSAHKLLSLPDNVKIWTGHDYPSGDRKTPVPWQSVADHKEQNKHLRVGITEEEFVALRRERDATLGEPRLLHQSLQMNIRAGKLPKQTDSRHRLLHLPLKLGVTEW</sequence>
<dbReference type="STRING" id="41688.A0A2N3N808"/>
<dbReference type="FunFam" id="3.60.15.10:FF:000033">
    <property type="entry name" value="MBL fold metallo-hydrolase"/>
    <property type="match status" value="1"/>
</dbReference>
<dbReference type="Gene3D" id="3.60.15.10">
    <property type="entry name" value="Ribonuclease Z/Hydroxyacylglutathione hydrolase-like"/>
    <property type="match status" value="1"/>
</dbReference>
<protein>
    <recommendedName>
        <fullName evidence="3">Metallo-beta-lactamase domain-containing protein</fullName>
    </recommendedName>
</protein>
<dbReference type="GO" id="GO:0070813">
    <property type="term" value="P:hydrogen sulfide metabolic process"/>
    <property type="evidence" value="ECO:0007669"/>
    <property type="project" value="TreeGrafter"/>
</dbReference>
<dbReference type="SMART" id="SM00849">
    <property type="entry name" value="Lactamase_B"/>
    <property type="match status" value="1"/>
</dbReference>
<dbReference type="EMBL" id="NLAX01000095">
    <property type="protein sequence ID" value="PKS08527.1"/>
    <property type="molecule type" value="Genomic_DNA"/>
</dbReference>
<dbReference type="Proteomes" id="UP000233524">
    <property type="component" value="Unassembled WGS sequence"/>
</dbReference>
<dbReference type="VEuPathDB" id="FungiDB:jhhlp_004912"/>
<keyword evidence="1" id="KW-0479">Metal-binding</keyword>
<evidence type="ECO:0000313" key="4">
    <source>
        <dbReference type="EMBL" id="PKS08527.1"/>
    </source>
</evidence>
<dbReference type="InterPro" id="IPR001279">
    <property type="entry name" value="Metallo-B-lactamas"/>
</dbReference>
<organism evidence="4 5">
    <name type="scientific">Lomentospora prolificans</name>
    <dbReference type="NCBI Taxonomy" id="41688"/>
    <lineage>
        <taxon>Eukaryota</taxon>
        <taxon>Fungi</taxon>
        <taxon>Dikarya</taxon>
        <taxon>Ascomycota</taxon>
        <taxon>Pezizomycotina</taxon>
        <taxon>Sordariomycetes</taxon>
        <taxon>Hypocreomycetidae</taxon>
        <taxon>Microascales</taxon>
        <taxon>Microascaceae</taxon>
        <taxon>Lomentospora</taxon>
    </lineage>
</organism>
<dbReference type="PANTHER" id="PTHR43084">
    <property type="entry name" value="PERSULFIDE DIOXYGENASE ETHE1"/>
    <property type="match status" value="1"/>
</dbReference>
<evidence type="ECO:0000256" key="1">
    <source>
        <dbReference type="ARBA" id="ARBA00022723"/>
    </source>
</evidence>
<evidence type="ECO:0000313" key="5">
    <source>
        <dbReference type="Proteomes" id="UP000233524"/>
    </source>
</evidence>
<dbReference type="Pfam" id="PF00753">
    <property type="entry name" value="Lactamase_B"/>
    <property type="match status" value="1"/>
</dbReference>
<gene>
    <name evidence="4" type="ORF">jhhlp_004912</name>
</gene>
<keyword evidence="5" id="KW-1185">Reference proteome</keyword>
<feature type="region of interest" description="Disordered" evidence="2">
    <location>
        <begin position="45"/>
        <end position="83"/>
    </location>
</feature>
<dbReference type="AlphaFoldDB" id="A0A2N3N808"/>
<feature type="domain" description="Metallo-beta-lactamase" evidence="3">
    <location>
        <begin position="110"/>
        <end position="304"/>
    </location>
</feature>
<comment type="caution">
    <text evidence="4">The sequence shown here is derived from an EMBL/GenBank/DDBJ whole genome shotgun (WGS) entry which is preliminary data.</text>
</comment>
<dbReference type="InParanoid" id="A0A2N3N808"/>
<dbReference type="GO" id="GO:0050313">
    <property type="term" value="F:sulfur dioxygenase activity"/>
    <property type="evidence" value="ECO:0007669"/>
    <property type="project" value="InterPro"/>
</dbReference>
<dbReference type="InterPro" id="IPR044528">
    <property type="entry name" value="POD-like_MBL-fold"/>
</dbReference>
<reference evidence="4 5" key="1">
    <citation type="journal article" date="2017" name="G3 (Bethesda)">
        <title>First Draft Genome Sequence of the Pathogenic Fungus Lomentospora prolificans (Formerly Scedosporium prolificans).</title>
        <authorList>
            <person name="Luo R."/>
            <person name="Zimin A."/>
            <person name="Workman R."/>
            <person name="Fan Y."/>
            <person name="Pertea G."/>
            <person name="Grossman N."/>
            <person name="Wear M.P."/>
            <person name="Jia B."/>
            <person name="Miller H."/>
            <person name="Casadevall A."/>
            <person name="Timp W."/>
            <person name="Zhang S.X."/>
            <person name="Salzberg S.L."/>
        </authorList>
    </citation>
    <scope>NUCLEOTIDE SEQUENCE [LARGE SCALE GENOMIC DNA]</scope>
    <source>
        <strain evidence="4 5">JHH-5317</strain>
    </source>
</reference>
<dbReference type="InterPro" id="IPR051682">
    <property type="entry name" value="Mito_Persulfide_Diox"/>
</dbReference>
<evidence type="ECO:0000259" key="3">
    <source>
        <dbReference type="SMART" id="SM00849"/>
    </source>
</evidence>
<name>A0A2N3N808_9PEZI</name>
<dbReference type="CDD" id="cd07724">
    <property type="entry name" value="POD-like_MBL-fold"/>
    <property type="match status" value="1"/>
</dbReference>
<evidence type="ECO:0000256" key="2">
    <source>
        <dbReference type="SAM" id="MobiDB-lite"/>
    </source>
</evidence>
<accession>A0A2N3N808</accession>
<dbReference type="GO" id="GO:0006749">
    <property type="term" value="P:glutathione metabolic process"/>
    <property type="evidence" value="ECO:0007669"/>
    <property type="project" value="InterPro"/>
</dbReference>
<dbReference type="SUPFAM" id="SSF56281">
    <property type="entry name" value="Metallo-hydrolase/oxidoreductase"/>
    <property type="match status" value="1"/>
</dbReference>
<dbReference type="PANTHER" id="PTHR43084:SF1">
    <property type="entry name" value="PERSULFIDE DIOXYGENASE ETHE1, MITOCHONDRIAL"/>
    <property type="match status" value="1"/>
</dbReference>
<proteinExistence type="predicted"/>
<dbReference type="InterPro" id="IPR036866">
    <property type="entry name" value="RibonucZ/Hydroxyglut_hydro"/>
</dbReference>
<dbReference type="GO" id="GO:0046872">
    <property type="term" value="F:metal ion binding"/>
    <property type="evidence" value="ECO:0007669"/>
    <property type="project" value="UniProtKB-KW"/>
</dbReference>